<name>A0ABQ2KVU7_9BACL</name>
<dbReference type="InterPro" id="IPR051400">
    <property type="entry name" value="HAD-like_hydrolase"/>
</dbReference>
<dbReference type="InterPro" id="IPR023214">
    <property type="entry name" value="HAD_sf"/>
</dbReference>
<dbReference type="SFLD" id="SFLDG01129">
    <property type="entry name" value="C1.5:_HAD__Beta-PGM__Phosphata"/>
    <property type="match status" value="1"/>
</dbReference>
<evidence type="ECO:0000256" key="4">
    <source>
        <dbReference type="ARBA" id="ARBA00022842"/>
    </source>
</evidence>
<accession>A0ABQ2KVU7</accession>
<dbReference type="Pfam" id="PF00702">
    <property type="entry name" value="Hydrolase"/>
    <property type="match status" value="1"/>
</dbReference>
<reference evidence="6" key="1">
    <citation type="journal article" date="2019" name="Int. J. Syst. Evol. Microbiol.">
        <title>The Global Catalogue of Microorganisms (GCM) 10K type strain sequencing project: providing services to taxonomists for standard genome sequencing and annotation.</title>
        <authorList>
            <consortium name="The Broad Institute Genomics Platform"/>
            <consortium name="The Broad Institute Genome Sequencing Center for Infectious Disease"/>
            <person name="Wu L."/>
            <person name="Ma J."/>
        </authorList>
    </citation>
    <scope>NUCLEOTIDE SEQUENCE [LARGE SCALE GENOMIC DNA]</scope>
    <source>
        <strain evidence="6">CGMCC 1.6964</strain>
    </source>
</reference>
<evidence type="ECO:0000313" key="5">
    <source>
        <dbReference type="EMBL" id="GGN93197.1"/>
    </source>
</evidence>
<keyword evidence="3 5" id="KW-0378">Hydrolase</keyword>
<keyword evidence="6" id="KW-1185">Reference proteome</keyword>
<dbReference type="PANTHER" id="PTHR46470">
    <property type="entry name" value="N-ACYLNEURAMINATE-9-PHOSPHATASE"/>
    <property type="match status" value="1"/>
</dbReference>
<proteinExistence type="predicted"/>
<dbReference type="NCBIfam" id="TIGR01549">
    <property type="entry name" value="HAD-SF-IA-v1"/>
    <property type="match status" value="1"/>
</dbReference>
<dbReference type="SFLD" id="SFLDS00003">
    <property type="entry name" value="Haloacid_Dehalogenase"/>
    <property type="match status" value="1"/>
</dbReference>
<dbReference type="InterPro" id="IPR006439">
    <property type="entry name" value="HAD-SF_hydro_IA"/>
</dbReference>
<evidence type="ECO:0000256" key="2">
    <source>
        <dbReference type="ARBA" id="ARBA00022723"/>
    </source>
</evidence>
<evidence type="ECO:0000256" key="1">
    <source>
        <dbReference type="ARBA" id="ARBA00001946"/>
    </source>
</evidence>
<keyword evidence="4" id="KW-0460">Magnesium</keyword>
<dbReference type="SUPFAM" id="SSF56784">
    <property type="entry name" value="HAD-like"/>
    <property type="match status" value="1"/>
</dbReference>
<dbReference type="RefSeq" id="WP_018977769.1">
    <property type="nucleotide sequence ID" value="NZ_BMLN01000002.1"/>
</dbReference>
<keyword evidence="2" id="KW-0479">Metal-binding</keyword>
<comment type="cofactor">
    <cofactor evidence="1">
        <name>Mg(2+)</name>
        <dbReference type="ChEBI" id="CHEBI:18420"/>
    </cofactor>
</comment>
<organism evidence="5 6">
    <name type="scientific">Saccharibacillus kuerlensis</name>
    <dbReference type="NCBI Taxonomy" id="459527"/>
    <lineage>
        <taxon>Bacteria</taxon>
        <taxon>Bacillati</taxon>
        <taxon>Bacillota</taxon>
        <taxon>Bacilli</taxon>
        <taxon>Bacillales</taxon>
        <taxon>Paenibacillaceae</taxon>
        <taxon>Saccharibacillus</taxon>
    </lineage>
</organism>
<gene>
    <name evidence="5" type="ORF">GCM10010969_06490</name>
</gene>
<dbReference type="InterPro" id="IPR036412">
    <property type="entry name" value="HAD-like_sf"/>
</dbReference>
<dbReference type="Gene3D" id="1.10.150.520">
    <property type="match status" value="1"/>
</dbReference>
<comment type="caution">
    <text evidence="5">The sequence shown here is derived from an EMBL/GenBank/DDBJ whole genome shotgun (WGS) entry which is preliminary data.</text>
</comment>
<dbReference type="Gene3D" id="3.40.50.1000">
    <property type="entry name" value="HAD superfamily/HAD-like"/>
    <property type="match status" value="1"/>
</dbReference>
<dbReference type="EMBL" id="BMLN01000002">
    <property type="protein sequence ID" value="GGN93197.1"/>
    <property type="molecule type" value="Genomic_DNA"/>
</dbReference>
<evidence type="ECO:0000256" key="3">
    <source>
        <dbReference type="ARBA" id="ARBA00022801"/>
    </source>
</evidence>
<dbReference type="Proteomes" id="UP000606653">
    <property type="component" value="Unassembled WGS sequence"/>
</dbReference>
<protein>
    <submittedName>
        <fullName evidence="5">HAD superfamily hydrolase</fullName>
    </submittedName>
</protein>
<dbReference type="GO" id="GO:0016787">
    <property type="term" value="F:hydrolase activity"/>
    <property type="evidence" value="ECO:0007669"/>
    <property type="project" value="UniProtKB-KW"/>
</dbReference>
<evidence type="ECO:0000313" key="6">
    <source>
        <dbReference type="Proteomes" id="UP000606653"/>
    </source>
</evidence>
<sequence length="223" mass="25905">MKVFIFDLDDTLYDEIQFVKSGFHAVATHLSERHRIDTEEAYSFMLNVLEHEGRGSVFNRVLEYYGHFSKKNVQKCLSVYRLHRPNLKLSDDAIQVLERLKGHPVYIVTDGNKLVQRNKIYALGLNEQVKKVYITYRYGRIHSKPSPYCFLKIAEAEKVPCSEMVYVGDNANKDFVGIKPLGIRTIQIRQGAFYHLPFADTHQAEVSIDRLTEIFEVIKSWES</sequence>
<dbReference type="PANTHER" id="PTHR46470:SF2">
    <property type="entry name" value="GLYCERALDEHYDE 3-PHOSPHATE PHOSPHATASE"/>
    <property type="match status" value="1"/>
</dbReference>